<sequence>MNIKAFLQGPLINPTNPAYMNDALRTNNDLPTTSPYQDLAVINTSVLNDGGTSGLGSTSDDIVDWIWVEIRSNVDNTLVVDSSSALIQRDGDVVDLDGTSDVILQGTTNSYYVVIKHRNHLGVMTGNPINLSVVASSIDFTNASTLTFGTNAQVFLNKITKALWAGDANNDGVVQYAGDTPDSPSILSFILNDPSNLLNFPTHAISGYYTYDLDLNGTTQYSGLNPDTPFILQNVLLHPGNFLNLSTYKITEQLPEN</sequence>
<organism evidence="1 2">
    <name type="scientific">Ichthyenterobacterium magnum</name>
    <dbReference type="NCBI Taxonomy" id="1230530"/>
    <lineage>
        <taxon>Bacteria</taxon>
        <taxon>Pseudomonadati</taxon>
        <taxon>Bacteroidota</taxon>
        <taxon>Flavobacteriia</taxon>
        <taxon>Flavobacteriales</taxon>
        <taxon>Flavobacteriaceae</taxon>
        <taxon>Ichthyenterobacterium</taxon>
    </lineage>
</organism>
<protein>
    <submittedName>
        <fullName evidence="1">Uncharacterized protein</fullName>
    </submittedName>
</protein>
<accession>A0A420DLG4</accession>
<dbReference type="EMBL" id="RAQJ01000002">
    <property type="protein sequence ID" value="RKE95041.1"/>
    <property type="molecule type" value="Genomic_DNA"/>
</dbReference>
<comment type="caution">
    <text evidence="1">The sequence shown here is derived from an EMBL/GenBank/DDBJ whole genome shotgun (WGS) entry which is preliminary data.</text>
</comment>
<name>A0A420DLG4_9FLAO</name>
<reference evidence="1 2" key="1">
    <citation type="submission" date="2018-09" db="EMBL/GenBank/DDBJ databases">
        <title>Genomic Encyclopedia of Archaeal and Bacterial Type Strains, Phase II (KMG-II): from individual species to whole genera.</title>
        <authorList>
            <person name="Goeker M."/>
        </authorList>
    </citation>
    <scope>NUCLEOTIDE SEQUENCE [LARGE SCALE GENOMIC DNA]</scope>
    <source>
        <strain evidence="1 2">DSM 26283</strain>
    </source>
</reference>
<proteinExistence type="predicted"/>
<evidence type="ECO:0000313" key="2">
    <source>
        <dbReference type="Proteomes" id="UP000284892"/>
    </source>
</evidence>
<gene>
    <name evidence="1" type="ORF">BXY80_1224</name>
</gene>
<evidence type="ECO:0000313" key="1">
    <source>
        <dbReference type="EMBL" id="RKE95041.1"/>
    </source>
</evidence>
<keyword evidence="2" id="KW-1185">Reference proteome</keyword>
<dbReference type="Proteomes" id="UP000284892">
    <property type="component" value="Unassembled WGS sequence"/>
</dbReference>
<dbReference type="AlphaFoldDB" id="A0A420DLG4"/>